<evidence type="ECO:0000313" key="1">
    <source>
        <dbReference type="EMBL" id="GFC88484.1"/>
    </source>
</evidence>
<dbReference type="PANTHER" id="PTHR11439:SF467">
    <property type="entry name" value="INTEGRASE CATALYTIC DOMAIN-CONTAINING PROTEIN"/>
    <property type="match status" value="1"/>
</dbReference>
<dbReference type="InterPro" id="IPR043502">
    <property type="entry name" value="DNA/RNA_pol_sf"/>
</dbReference>
<comment type="caution">
    <text evidence="1">The sequence shown here is derived from an EMBL/GenBank/DDBJ whole genome shotgun (WGS) entry which is preliminary data.</text>
</comment>
<dbReference type="CDD" id="cd09272">
    <property type="entry name" value="RNase_HI_RT_Ty1"/>
    <property type="match status" value="1"/>
</dbReference>
<accession>A0A699RYE0</accession>
<dbReference type="AlphaFoldDB" id="A0A699RYE0"/>
<protein>
    <submittedName>
        <fullName evidence="1">Retrovirus-related Pol polyprotein from transposon TNT 1-94</fullName>
    </submittedName>
</protein>
<gene>
    <name evidence="1" type="ORF">Tci_860454</name>
</gene>
<dbReference type="SUPFAM" id="SSF56672">
    <property type="entry name" value="DNA/RNA polymerases"/>
    <property type="match status" value="1"/>
</dbReference>
<feature type="non-terminal residue" evidence="1">
    <location>
        <position position="1"/>
    </location>
</feature>
<dbReference type="EMBL" id="BKCJ011115841">
    <property type="protein sequence ID" value="GFC88484.1"/>
    <property type="molecule type" value="Genomic_DNA"/>
</dbReference>
<organism evidence="1">
    <name type="scientific">Tanacetum cinerariifolium</name>
    <name type="common">Dalmatian daisy</name>
    <name type="synonym">Chrysanthemum cinerariifolium</name>
    <dbReference type="NCBI Taxonomy" id="118510"/>
    <lineage>
        <taxon>Eukaryota</taxon>
        <taxon>Viridiplantae</taxon>
        <taxon>Streptophyta</taxon>
        <taxon>Embryophyta</taxon>
        <taxon>Tracheophyta</taxon>
        <taxon>Spermatophyta</taxon>
        <taxon>Magnoliopsida</taxon>
        <taxon>eudicotyledons</taxon>
        <taxon>Gunneridae</taxon>
        <taxon>Pentapetalae</taxon>
        <taxon>asterids</taxon>
        <taxon>campanulids</taxon>
        <taxon>Asterales</taxon>
        <taxon>Asteraceae</taxon>
        <taxon>Asteroideae</taxon>
        <taxon>Anthemideae</taxon>
        <taxon>Anthemidinae</taxon>
        <taxon>Tanacetum</taxon>
    </lineage>
</organism>
<reference evidence="1" key="1">
    <citation type="journal article" date="2019" name="Sci. Rep.">
        <title>Draft genome of Tanacetum cinerariifolium, the natural source of mosquito coil.</title>
        <authorList>
            <person name="Yamashiro T."/>
            <person name="Shiraishi A."/>
            <person name="Satake H."/>
            <person name="Nakayama K."/>
        </authorList>
    </citation>
    <scope>NUCLEOTIDE SEQUENCE</scope>
</reference>
<sequence>FWGTFWGSEKERMKMSRVPYALAAGSLMFAMIYTRPDIAHAVGVVSRYMAEHGRGHWEAVKRILRYIKGTLDVALCFGDSDLIVKGYVDSDYAEAEYVAAAQASKEAVWLKMLLEELGHKQEKITLFCDNQSALYLARNPTFNSKTKHIRVQYHFVRKKVEEGTVDMQKIHTDYNVADYLTKAINGDKFIWCRSSCGIAET</sequence>
<dbReference type="PANTHER" id="PTHR11439">
    <property type="entry name" value="GAG-POL-RELATED RETROTRANSPOSON"/>
    <property type="match status" value="1"/>
</dbReference>
<proteinExistence type="predicted"/>
<name>A0A699RYE0_TANCI</name>